<dbReference type="SUPFAM" id="SSF50249">
    <property type="entry name" value="Nucleic acid-binding proteins"/>
    <property type="match status" value="4"/>
</dbReference>
<evidence type="ECO:0000256" key="2">
    <source>
        <dbReference type="ARBA" id="ARBA00004496"/>
    </source>
</evidence>
<dbReference type="GO" id="GO:0005829">
    <property type="term" value="C:cytosol"/>
    <property type="evidence" value="ECO:0007669"/>
    <property type="project" value="UniProtKB-ARBA"/>
</dbReference>
<dbReference type="Gene3D" id="2.40.50.140">
    <property type="entry name" value="Nucleic acid-binding proteins"/>
    <property type="match status" value="2"/>
</dbReference>
<dbReference type="AlphaFoldDB" id="A0AB94IC99"/>
<reference evidence="11 12" key="1">
    <citation type="journal article" date="2014" name="Appl. Environ. Microbiol.">
        <title>Genomic features of a bumble bee symbiont reflect its host environment.</title>
        <authorList>
            <person name="Martinson V.G."/>
            <person name="Magoc T."/>
            <person name="Koch H."/>
            <person name="Salzberg S.L."/>
            <person name="Moran N.A."/>
        </authorList>
    </citation>
    <scope>NUCLEOTIDE SEQUENCE [LARGE SCALE GENOMIC DNA]</scope>
    <source>
        <strain evidence="11 12">Bimp</strain>
    </source>
</reference>
<dbReference type="Pfam" id="PF00773">
    <property type="entry name" value="RNB"/>
    <property type="match status" value="1"/>
</dbReference>
<accession>A0AB94IC99</accession>
<evidence type="ECO:0000256" key="1">
    <source>
        <dbReference type="ARBA" id="ARBA00001849"/>
    </source>
</evidence>
<name>A0AB94IC99_9GAMM</name>
<dbReference type="RefSeq" id="WP_024496205.1">
    <property type="nucleotide sequence ID" value="NZ_AWGA01000057.1"/>
</dbReference>
<keyword evidence="5" id="KW-0540">Nuclease</keyword>
<dbReference type="InterPro" id="IPR013223">
    <property type="entry name" value="RNase_B_OB_dom"/>
</dbReference>
<sequence length="648" mass="74418">MFQNNPLLAQLKQQLHQAIPRIEGTVKAHEKGFGFLELDNKKNYFIPVAKMKKLLPGDRVAGILETKRDKQQFNPETVTESALSRFIARVEFIDNSLVIYPCYPNINVAIKANVNQAIDHEWQSGDWVVAKLISHPLKDNHPYFLAEITEFITTVTDPLAMWLITLARYQLPRSAPDYAKPLVISNDNTRQDLTHLDFFTIDSKQTQDMDDAIYLQTQPNGQFELTVAIADPSAYVLPDSDLDNIARQRLFTTYLPDFTVPMLPTEIVEDLCSLKLNEIRPAVLCHLTVDIEGHLVGSPNFSTAWIQSKAKLDYSTVSDYLEDKITSAPAPLAITHQLHLLAQLAKLRIQWRKNFALLFDDKNDYRFILNDNKQVIDIIKEEHRIAHQMVEEAMILANQAFAHHLKQQLGFAVFNTHSGFMTKHLDSIVKLLKDNGITEFDKERLMTLDGYRALRQIIHEKPYIKTKLLRFHSPAEYALDMAPHFGLGFELYATWTSPLRKYSDLINHRLLKNSIQQHDDKKPDIAILKNLSEQRKLQRFAERDLANHLYCQYLSKYLGHQYQAEVVDINKGGAKVRLIDNGAYAFLPTSLIDAKREAIEINLEEGYIKVKQHIIFSVTDLISITLHEVKIENQKIIVSYQSPLITEE</sequence>
<dbReference type="PROSITE" id="PS01175">
    <property type="entry name" value="RIBONUCLEASE_II"/>
    <property type="match status" value="1"/>
</dbReference>
<comment type="subcellular location">
    <subcellularLocation>
        <location evidence="2">Cytoplasm</location>
    </subcellularLocation>
</comment>
<dbReference type="InterPro" id="IPR011129">
    <property type="entry name" value="CSD"/>
</dbReference>
<dbReference type="InterPro" id="IPR011804">
    <property type="entry name" value="RNase_II"/>
</dbReference>
<dbReference type="PROSITE" id="PS50126">
    <property type="entry name" value="S1"/>
    <property type="match status" value="1"/>
</dbReference>
<keyword evidence="8" id="KW-0694">RNA-binding</keyword>
<dbReference type="PANTHER" id="PTHR23355:SF37">
    <property type="entry name" value="EXORIBONUCLEASE 2"/>
    <property type="match status" value="1"/>
</dbReference>
<dbReference type="InterPro" id="IPR050180">
    <property type="entry name" value="RNR_Ribonuclease"/>
</dbReference>
<comment type="caution">
    <text evidence="11">The sequence shown here is derived from an EMBL/GenBank/DDBJ whole genome shotgun (WGS) entry which is preliminary data.</text>
</comment>
<dbReference type="InterPro" id="IPR004476">
    <property type="entry name" value="RNase_II/RNase_R"/>
</dbReference>
<dbReference type="GO" id="GO:0008859">
    <property type="term" value="F:exoribonuclease II activity"/>
    <property type="evidence" value="ECO:0007669"/>
    <property type="project" value="UniProtKB-UniRule"/>
</dbReference>
<gene>
    <name evidence="11" type="ORF">O970_05855</name>
</gene>
<dbReference type="InterPro" id="IPR003029">
    <property type="entry name" value="S1_domain"/>
</dbReference>
<evidence type="ECO:0000256" key="8">
    <source>
        <dbReference type="ARBA" id="ARBA00022884"/>
    </source>
</evidence>
<keyword evidence="7" id="KW-0269">Exonuclease</keyword>
<dbReference type="GO" id="GO:0003723">
    <property type="term" value="F:RNA binding"/>
    <property type="evidence" value="ECO:0007669"/>
    <property type="project" value="UniProtKB-KW"/>
</dbReference>
<evidence type="ECO:0000256" key="3">
    <source>
        <dbReference type="ARBA" id="ARBA00009925"/>
    </source>
</evidence>
<evidence type="ECO:0000256" key="6">
    <source>
        <dbReference type="ARBA" id="ARBA00022801"/>
    </source>
</evidence>
<evidence type="ECO:0000259" key="10">
    <source>
        <dbReference type="PROSITE" id="PS50126"/>
    </source>
</evidence>
<evidence type="ECO:0000256" key="9">
    <source>
        <dbReference type="NCBIfam" id="TIGR02062"/>
    </source>
</evidence>
<dbReference type="InterPro" id="IPR012340">
    <property type="entry name" value="NA-bd_OB-fold"/>
</dbReference>
<evidence type="ECO:0000313" key="12">
    <source>
        <dbReference type="Proteomes" id="UP000506160"/>
    </source>
</evidence>
<dbReference type="Gene3D" id="2.40.50.640">
    <property type="match status" value="1"/>
</dbReference>
<evidence type="ECO:0000313" key="11">
    <source>
        <dbReference type="EMBL" id="TEA27035.1"/>
    </source>
</evidence>
<dbReference type="InterPro" id="IPR001900">
    <property type="entry name" value="RNase_II/R"/>
</dbReference>
<dbReference type="NCBIfam" id="TIGR02062">
    <property type="entry name" value="RNase_B"/>
    <property type="match status" value="1"/>
</dbReference>
<keyword evidence="6 11" id="KW-0378">Hydrolase</keyword>
<dbReference type="EC" id="3.1.13.1" evidence="9"/>
<feature type="domain" description="S1 motif" evidence="10">
    <location>
        <begin position="559"/>
        <end position="641"/>
    </location>
</feature>
<dbReference type="SMART" id="SM00955">
    <property type="entry name" value="RNB"/>
    <property type="match status" value="1"/>
</dbReference>
<evidence type="ECO:0000256" key="4">
    <source>
        <dbReference type="ARBA" id="ARBA00022490"/>
    </source>
</evidence>
<protein>
    <recommendedName>
        <fullName evidence="9">Exoribonuclease II</fullName>
        <ecNumber evidence="9">3.1.13.1</ecNumber>
    </recommendedName>
</protein>
<keyword evidence="4" id="KW-0963">Cytoplasm</keyword>
<dbReference type="Proteomes" id="UP000506160">
    <property type="component" value="Unassembled WGS sequence"/>
</dbReference>
<dbReference type="NCBIfam" id="TIGR00358">
    <property type="entry name" value="3_prime_RNase"/>
    <property type="match status" value="1"/>
</dbReference>
<dbReference type="SMART" id="SM00357">
    <property type="entry name" value="CSP"/>
    <property type="match status" value="1"/>
</dbReference>
<comment type="catalytic activity">
    <reaction evidence="1">
        <text>Exonucleolytic cleavage in the 3'- to 5'-direction to yield nucleoside 5'-phosphates.</text>
        <dbReference type="EC" id="3.1.13.1"/>
    </reaction>
</comment>
<dbReference type="PANTHER" id="PTHR23355">
    <property type="entry name" value="RIBONUCLEASE"/>
    <property type="match status" value="1"/>
</dbReference>
<keyword evidence="12" id="KW-1185">Reference proteome</keyword>
<evidence type="ECO:0000256" key="5">
    <source>
        <dbReference type="ARBA" id="ARBA00022722"/>
    </source>
</evidence>
<dbReference type="EMBL" id="AWGA01000057">
    <property type="protein sequence ID" value="TEA27035.1"/>
    <property type="molecule type" value="Genomic_DNA"/>
</dbReference>
<organism evidence="11 12">
    <name type="scientific">Candidatus Schmidhempelia bombi str. Bimp</name>
    <dbReference type="NCBI Taxonomy" id="1387197"/>
    <lineage>
        <taxon>Bacteria</taxon>
        <taxon>Pseudomonadati</taxon>
        <taxon>Pseudomonadota</taxon>
        <taxon>Gammaproteobacteria</taxon>
        <taxon>Orbales</taxon>
        <taxon>Orbaceae</taxon>
        <taxon>Candidatus Schmidhempelia</taxon>
    </lineage>
</organism>
<evidence type="ECO:0000256" key="7">
    <source>
        <dbReference type="ARBA" id="ARBA00022839"/>
    </source>
</evidence>
<dbReference type="Pfam" id="PF08206">
    <property type="entry name" value="OB_RNB"/>
    <property type="match status" value="1"/>
</dbReference>
<dbReference type="GO" id="GO:0006402">
    <property type="term" value="P:mRNA catabolic process"/>
    <property type="evidence" value="ECO:0007669"/>
    <property type="project" value="TreeGrafter"/>
</dbReference>
<comment type="similarity">
    <text evidence="3">Belongs to the RNR ribonuclease family. RNase II subfamily.</text>
</comment>
<proteinExistence type="inferred from homology"/>
<dbReference type="NCBIfam" id="NF003455">
    <property type="entry name" value="PRK05054.1"/>
    <property type="match status" value="1"/>
</dbReference>
<dbReference type="Pfam" id="PF00575">
    <property type="entry name" value="S1"/>
    <property type="match status" value="1"/>
</dbReference>
<dbReference type="InterPro" id="IPR022966">
    <property type="entry name" value="RNase_II/R_CS"/>
</dbReference>